<dbReference type="Proteomes" id="UP000185557">
    <property type="component" value="Unassembled WGS sequence"/>
</dbReference>
<dbReference type="AlphaFoldDB" id="A0A1U7JAC2"/>
<name>A0A1U7JAC2_9CYAN</name>
<sequence>MQHRAGQVATAVVFISLGLGALVAPAGAAESVRLNYRGFSRTVPVALLAALAETGESSGPLGGLLDQAGQNPAELRSLLTRPLPVNSVVLDRSLNSGPGEWALDQLGDSIHTGKGEADRQALRSALVLSASDDNQITLLEVLQKYPTEEVVLEGDRIQDAYNSLASFLRPLSIFL</sequence>
<dbReference type="OrthoDB" id="454181at2"/>
<reference evidence="2 3" key="1">
    <citation type="submission" date="2016-11" db="EMBL/GenBank/DDBJ databases">
        <title>Draft Genome Sequences of Nine Cyanobacterial Strains from Diverse Habitats.</title>
        <authorList>
            <person name="Zhu T."/>
            <person name="Hou S."/>
            <person name="Lu X."/>
            <person name="Hess W.R."/>
        </authorList>
    </citation>
    <scope>NUCLEOTIDE SEQUENCE [LARGE SCALE GENOMIC DNA]</scope>
    <source>
        <strain evidence="2 3">NIES-30</strain>
    </source>
</reference>
<evidence type="ECO:0000259" key="1">
    <source>
        <dbReference type="Pfam" id="PF07176"/>
    </source>
</evidence>
<dbReference type="STRING" id="549789.NIES30_01130"/>
<dbReference type="EMBL" id="MRCG01000001">
    <property type="protein sequence ID" value="OKH50728.1"/>
    <property type="molecule type" value="Genomic_DNA"/>
</dbReference>
<organism evidence="2 3">
    <name type="scientific">Phormidium tenue NIES-30</name>
    <dbReference type="NCBI Taxonomy" id="549789"/>
    <lineage>
        <taxon>Bacteria</taxon>
        <taxon>Bacillati</taxon>
        <taxon>Cyanobacteriota</taxon>
        <taxon>Cyanophyceae</taxon>
        <taxon>Oscillatoriophycideae</taxon>
        <taxon>Oscillatoriales</taxon>
        <taxon>Oscillatoriaceae</taxon>
        <taxon>Phormidium</taxon>
    </lineage>
</organism>
<keyword evidence="3" id="KW-1185">Reference proteome</keyword>
<evidence type="ECO:0000313" key="2">
    <source>
        <dbReference type="EMBL" id="OKH50728.1"/>
    </source>
</evidence>
<accession>A0A1U7JAC2</accession>
<dbReference type="Pfam" id="PF07176">
    <property type="entry name" value="DUF1400"/>
    <property type="match status" value="1"/>
</dbReference>
<protein>
    <recommendedName>
        <fullName evidence="1">DUF1400 domain-containing protein</fullName>
    </recommendedName>
</protein>
<dbReference type="RefSeq" id="WP_073606543.1">
    <property type="nucleotide sequence ID" value="NZ_MRCG01000001.1"/>
</dbReference>
<gene>
    <name evidence="2" type="ORF">NIES30_01130</name>
</gene>
<proteinExistence type="predicted"/>
<evidence type="ECO:0000313" key="3">
    <source>
        <dbReference type="Proteomes" id="UP000185557"/>
    </source>
</evidence>
<comment type="caution">
    <text evidence="2">The sequence shown here is derived from an EMBL/GenBank/DDBJ whole genome shotgun (WGS) entry which is preliminary data.</text>
</comment>
<dbReference type="InterPro" id="IPR010802">
    <property type="entry name" value="DUF1400"/>
</dbReference>
<feature type="domain" description="DUF1400" evidence="1">
    <location>
        <begin position="28"/>
        <end position="152"/>
    </location>
</feature>